<name>A0AAD4H132_9FUNG</name>
<feature type="region of interest" description="Disordered" evidence="1">
    <location>
        <begin position="36"/>
        <end position="74"/>
    </location>
</feature>
<accession>A0AAD4H132</accession>
<comment type="caution">
    <text evidence="2">The sequence shown here is derived from an EMBL/GenBank/DDBJ whole genome shotgun (WGS) entry which is preliminary data.</text>
</comment>
<organism evidence="2 3">
    <name type="scientific">Linnemannia exigua</name>
    <dbReference type="NCBI Taxonomy" id="604196"/>
    <lineage>
        <taxon>Eukaryota</taxon>
        <taxon>Fungi</taxon>
        <taxon>Fungi incertae sedis</taxon>
        <taxon>Mucoromycota</taxon>
        <taxon>Mortierellomycotina</taxon>
        <taxon>Mortierellomycetes</taxon>
        <taxon>Mortierellales</taxon>
        <taxon>Mortierellaceae</taxon>
        <taxon>Linnemannia</taxon>
    </lineage>
</organism>
<gene>
    <name evidence="2" type="ORF">BGZ95_005641</name>
</gene>
<dbReference type="AlphaFoldDB" id="A0AAD4H132"/>
<evidence type="ECO:0000256" key="1">
    <source>
        <dbReference type="SAM" id="MobiDB-lite"/>
    </source>
</evidence>
<reference evidence="2" key="1">
    <citation type="journal article" date="2020" name="Fungal Divers.">
        <title>Resolving the Mortierellaceae phylogeny through synthesis of multi-gene phylogenetics and phylogenomics.</title>
        <authorList>
            <person name="Vandepol N."/>
            <person name="Liber J."/>
            <person name="Desiro A."/>
            <person name="Na H."/>
            <person name="Kennedy M."/>
            <person name="Barry K."/>
            <person name="Grigoriev I.V."/>
            <person name="Miller A.N."/>
            <person name="O'Donnell K."/>
            <person name="Stajich J.E."/>
            <person name="Bonito G."/>
        </authorList>
    </citation>
    <scope>NUCLEOTIDE SEQUENCE</scope>
    <source>
        <strain evidence="2">NRRL 28262</strain>
    </source>
</reference>
<protein>
    <submittedName>
        <fullName evidence="2">Uncharacterized protein</fullName>
    </submittedName>
</protein>
<feature type="region of interest" description="Disordered" evidence="1">
    <location>
        <begin position="113"/>
        <end position="203"/>
    </location>
</feature>
<sequence>MPPRPRARSYAAVVAQWPLPSSTKQKQNIVALKKGNPITEANPTTKPPKPNHQRLDLKSQITKPPAATVNPTTIISSTIKSSTTKSPTTMSPAIKVPVFKSVAISLAKVPEAPLMSKRKSRTPNNSDPDSSKAVTNKNSSAKKPTTRKRSTIHSETDESDLEPAKKPAKKKAQRYQGPSGSTVRRLGMHQKEQNIMNSTIPKGMTEEQYKNAIKTSANKVLLDLQD</sequence>
<dbReference type="Proteomes" id="UP001194580">
    <property type="component" value="Unassembled WGS sequence"/>
</dbReference>
<keyword evidence="3" id="KW-1185">Reference proteome</keyword>
<evidence type="ECO:0000313" key="2">
    <source>
        <dbReference type="EMBL" id="KAG0255900.1"/>
    </source>
</evidence>
<proteinExistence type="predicted"/>
<evidence type="ECO:0000313" key="3">
    <source>
        <dbReference type="Proteomes" id="UP001194580"/>
    </source>
</evidence>
<dbReference type="EMBL" id="JAAAIL010002603">
    <property type="protein sequence ID" value="KAG0255900.1"/>
    <property type="molecule type" value="Genomic_DNA"/>
</dbReference>
<feature type="compositionally biased region" description="Polar residues" evidence="1">
    <location>
        <begin position="122"/>
        <end position="143"/>
    </location>
</feature>